<dbReference type="Proteomes" id="UP001056120">
    <property type="component" value="Linkage Group LG17"/>
</dbReference>
<sequence length="146" mass="16462">MRRFDGNLVAVVEHIRIRILIYLIAANMPYRIHLIYAAFSQIISSNVMECSIKPSVMDTCLVEQVHIRELEEEEVKLLKNLSHLNIVFPYEGSVAKNTSTGQLFLIALSVGYAYLVVASLAIAQESATKHAISLREETCTRDQLKL</sequence>
<accession>A0ACB9ETF8</accession>
<dbReference type="EMBL" id="CM042034">
    <property type="protein sequence ID" value="KAI3762139.1"/>
    <property type="molecule type" value="Genomic_DNA"/>
</dbReference>
<evidence type="ECO:0000313" key="1">
    <source>
        <dbReference type="EMBL" id="KAI3762139.1"/>
    </source>
</evidence>
<proteinExistence type="predicted"/>
<reference evidence="1 2" key="2">
    <citation type="journal article" date="2022" name="Mol. Ecol. Resour.">
        <title>The genomes of chicory, endive, great burdock and yacon provide insights into Asteraceae paleo-polyploidization history and plant inulin production.</title>
        <authorList>
            <person name="Fan W."/>
            <person name="Wang S."/>
            <person name="Wang H."/>
            <person name="Wang A."/>
            <person name="Jiang F."/>
            <person name="Liu H."/>
            <person name="Zhao H."/>
            <person name="Xu D."/>
            <person name="Zhang Y."/>
        </authorList>
    </citation>
    <scope>NUCLEOTIDE SEQUENCE [LARGE SCALE GENOMIC DNA]</scope>
    <source>
        <strain evidence="2">cv. Yunnan</strain>
        <tissue evidence="1">Leaves</tissue>
    </source>
</reference>
<protein>
    <submittedName>
        <fullName evidence="1">Uncharacterized protein</fullName>
    </submittedName>
</protein>
<comment type="caution">
    <text evidence="1">The sequence shown here is derived from an EMBL/GenBank/DDBJ whole genome shotgun (WGS) entry which is preliminary data.</text>
</comment>
<keyword evidence="2" id="KW-1185">Reference proteome</keyword>
<evidence type="ECO:0000313" key="2">
    <source>
        <dbReference type="Proteomes" id="UP001056120"/>
    </source>
</evidence>
<reference evidence="2" key="1">
    <citation type="journal article" date="2022" name="Mol. Ecol. Resour.">
        <title>The genomes of chicory, endive, great burdock and yacon provide insights into Asteraceae palaeo-polyploidization history and plant inulin production.</title>
        <authorList>
            <person name="Fan W."/>
            <person name="Wang S."/>
            <person name="Wang H."/>
            <person name="Wang A."/>
            <person name="Jiang F."/>
            <person name="Liu H."/>
            <person name="Zhao H."/>
            <person name="Xu D."/>
            <person name="Zhang Y."/>
        </authorList>
    </citation>
    <scope>NUCLEOTIDE SEQUENCE [LARGE SCALE GENOMIC DNA]</scope>
    <source>
        <strain evidence="2">cv. Yunnan</strain>
    </source>
</reference>
<gene>
    <name evidence="1" type="ORF">L1987_52562</name>
</gene>
<organism evidence="1 2">
    <name type="scientific">Smallanthus sonchifolius</name>
    <dbReference type="NCBI Taxonomy" id="185202"/>
    <lineage>
        <taxon>Eukaryota</taxon>
        <taxon>Viridiplantae</taxon>
        <taxon>Streptophyta</taxon>
        <taxon>Embryophyta</taxon>
        <taxon>Tracheophyta</taxon>
        <taxon>Spermatophyta</taxon>
        <taxon>Magnoliopsida</taxon>
        <taxon>eudicotyledons</taxon>
        <taxon>Gunneridae</taxon>
        <taxon>Pentapetalae</taxon>
        <taxon>asterids</taxon>
        <taxon>campanulids</taxon>
        <taxon>Asterales</taxon>
        <taxon>Asteraceae</taxon>
        <taxon>Asteroideae</taxon>
        <taxon>Heliantheae alliance</taxon>
        <taxon>Millerieae</taxon>
        <taxon>Smallanthus</taxon>
    </lineage>
</organism>
<name>A0ACB9ETF8_9ASTR</name>